<accession>A0A448XQB6</accession>
<dbReference type="Proteomes" id="UP000784294">
    <property type="component" value="Unassembled WGS sequence"/>
</dbReference>
<sequence>MCFLYFFRLLNLVERATDSGQPAEDWALILEICDALNETDDGPKEAIRAIRKRLSSSAGKDTIAVWYTLTLLETCVKNCGRRFQSQVANKEFLHDMIKILAPKHDPPQQIQSKVLYLIK</sequence>
<dbReference type="EMBL" id="CAAALY010273396">
    <property type="protein sequence ID" value="VEL42250.1"/>
    <property type="molecule type" value="Genomic_DNA"/>
</dbReference>
<feature type="signal peptide" evidence="1">
    <location>
        <begin position="1"/>
        <end position="15"/>
    </location>
</feature>
<dbReference type="PANTHER" id="PTHR13856:SF137">
    <property type="entry name" value="GH05942P"/>
    <property type="match status" value="1"/>
</dbReference>
<gene>
    <name evidence="3" type="ORF">PXEA_LOCUS35690</name>
</gene>
<dbReference type="InterPro" id="IPR008942">
    <property type="entry name" value="ENTH_VHS"/>
</dbReference>
<dbReference type="SMART" id="SM00288">
    <property type="entry name" value="VHS"/>
    <property type="match status" value="1"/>
</dbReference>
<feature type="chain" id="PRO_5018970453" description="VHS domain-containing protein" evidence="1">
    <location>
        <begin position="16"/>
        <end position="119"/>
    </location>
</feature>
<dbReference type="GO" id="GO:0035091">
    <property type="term" value="F:phosphatidylinositol binding"/>
    <property type="evidence" value="ECO:0007669"/>
    <property type="project" value="InterPro"/>
</dbReference>
<name>A0A448XQB6_9PLAT</name>
<dbReference type="AlphaFoldDB" id="A0A448XQB6"/>
<keyword evidence="4" id="KW-1185">Reference proteome</keyword>
<dbReference type="GO" id="GO:0007165">
    <property type="term" value="P:signal transduction"/>
    <property type="evidence" value="ECO:0007669"/>
    <property type="project" value="TreeGrafter"/>
</dbReference>
<organism evidence="3 4">
    <name type="scientific">Protopolystoma xenopodis</name>
    <dbReference type="NCBI Taxonomy" id="117903"/>
    <lineage>
        <taxon>Eukaryota</taxon>
        <taxon>Metazoa</taxon>
        <taxon>Spiralia</taxon>
        <taxon>Lophotrochozoa</taxon>
        <taxon>Platyhelminthes</taxon>
        <taxon>Monogenea</taxon>
        <taxon>Polyopisthocotylea</taxon>
        <taxon>Polystomatidea</taxon>
        <taxon>Polystomatidae</taxon>
        <taxon>Protopolystoma</taxon>
    </lineage>
</organism>
<evidence type="ECO:0000259" key="2">
    <source>
        <dbReference type="PROSITE" id="PS50179"/>
    </source>
</evidence>
<comment type="caution">
    <text evidence="3">The sequence shown here is derived from an EMBL/GenBank/DDBJ whole genome shotgun (WGS) entry which is preliminary data.</text>
</comment>
<feature type="domain" description="VHS" evidence="2">
    <location>
        <begin position="16"/>
        <end position="119"/>
    </location>
</feature>
<reference evidence="3" key="1">
    <citation type="submission" date="2018-11" db="EMBL/GenBank/DDBJ databases">
        <authorList>
            <consortium name="Pathogen Informatics"/>
        </authorList>
    </citation>
    <scope>NUCLEOTIDE SEQUENCE</scope>
</reference>
<dbReference type="GO" id="GO:0043130">
    <property type="term" value="F:ubiquitin binding"/>
    <property type="evidence" value="ECO:0007669"/>
    <property type="project" value="InterPro"/>
</dbReference>
<dbReference type="InterPro" id="IPR002014">
    <property type="entry name" value="VHS_dom"/>
</dbReference>
<evidence type="ECO:0000313" key="4">
    <source>
        <dbReference type="Proteomes" id="UP000784294"/>
    </source>
</evidence>
<evidence type="ECO:0000313" key="3">
    <source>
        <dbReference type="EMBL" id="VEL42250.1"/>
    </source>
</evidence>
<evidence type="ECO:0000256" key="1">
    <source>
        <dbReference type="SAM" id="SignalP"/>
    </source>
</evidence>
<dbReference type="SUPFAM" id="SSF48464">
    <property type="entry name" value="ENTH/VHS domain"/>
    <property type="match status" value="1"/>
</dbReference>
<protein>
    <recommendedName>
        <fullName evidence="2">VHS domain-containing protein</fullName>
    </recommendedName>
</protein>
<dbReference type="PROSITE" id="PS50179">
    <property type="entry name" value="VHS"/>
    <property type="match status" value="1"/>
</dbReference>
<dbReference type="GO" id="GO:0016020">
    <property type="term" value="C:membrane"/>
    <property type="evidence" value="ECO:0007669"/>
    <property type="project" value="TreeGrafter"/>
</dbReference>
<feature type="non-terminal residue" evidence="3">
    <location>
        <position position="1"/>
    </location>
</feature>
<dbReference type="PANTHER" id="PTHR13856">
    <property type="entry name" value="VHS DOMAIN CONTAINING PROTEIN FAMILY"/>
    <property type="match status" value="1"/>
</dbReference>
<dbReference type="OrthoDB" id="2018246at2759"/>
<dbReference type="GO" id="GO:0030276">
    <property type="term" value="F:clathrin binding"/>
    <property type="evidence" value="ECO:0007669"/>
    <property type="project" value="TreeGrafter"/>
</dbReference>
<keyword evidence="1" id="KW-0732">Signal</keyword>
<dbReference type="Gene3D" id="1.25.40.90">
    <property type="match status" value="1"/>
</dbReference>
<dbReference type="GO" id="GO:0005768">
    <property type="term" value="C:endosome"/>
    <property type="evidence" value="ECO:0007669"/>
    <property type="project" value="TreeGrafter"/>
</dbReference>
<proteinExistence type="predicted"/>
<dbReference type="Pfam" id="PF00790">
    <property type="entry name" value="VHS"/>
    <property type="match status" value="1"/>
</dbReference>